<name>A0A8E2J9U4_9PEZI</name>
<dbReference type="PANTHER" id="PTHR24148">
    <property type="entry name" value="ANKYRIN REPEAT DOMAIN-CONTAINING PROTEIN 39 HOMOLOG-RELATED"/>
    <property type="match status" value="1"/>
</dbReference>
<dbReference type="PANTHER" id="PTHR24148:SF73">
    <property type="entry name" value="HET DOMAIN PROTEIN (AFU_ORTHOLOGUE AFUA_8G01020)"/>
    <property type="match status" value="1"/>
</dbReference>
<dbReference type="InterPro" id="IPR052895">
    <property type="entry name" value="HetReg/Transcr_Mod"/>
</dbReference>
<dbReference type="OrthoDB" id="3553147at2759"/>
<reference evidence="2 3" key="1">
    <citation type="journal article" date="2016" name="Nat. Commun.">
        <title>Ectomycorrhizal ecology is imprinted in the genome of the dominant symbiotic fungus Cenococcum geophilum.</title>
        <authorList>
            <consortium name="DOE Joint Genome Institute"/>
            <person name="Peter M."/>
            <person name="Kohler A."/>
            <person name="Ohm R.A."/>
            <person name="Kuo A."/>
            <person name="Krutzmann J."/>
            <person name="Morin E."/>
            <person name="Arend M."/>
            <person name="Barry K.W."/>
            <person name="Binder M."/>
            <person name="Choi C."/>
            <person name="Clum A."/>
            <person name="Copeland A."/>
            <person name="Grisel N."/>
            <person name="Haridas S."/>
            <person name="Kipfer T."/>
            <person name="LaButti K."/>
            <person name="Lindquist E."/>
            <person name="Lipzen A."/>
            <person name="Maire R."/>
            <person name="Meier B."/>
            <person name="Mihaltcheva S."/>
            <person name="Molinier V."/>
            <person name="Murat C."/>
            <person name="Poggeler S."/>
            <person name="Quandt C.A."/>
            <person name="Sperisen C."/>
            <person name="Tritt A."/>
            <person name="Tisserant E."/>
            <person name="Crous P.W."/>
            <person name="Henrissat B."/>
            <person name="Nehls U."/>
            <person name="Egli S."/>
            <person name="Spatafora J.W."/>
            <person name="Grigoriev I.V."/>
            <person name="Martin F.M."/>
        </authorList>
    </citation>
    <scope>NUCLEOTIDE SEQUENCE [LARGE SCALE GENOMIC DNA]</scope>
    <source>
        <strain evidence="2 3">CBS 459.81</strain>
    </source>
</reference>
<proteinExistence type="predicted"/>
<dbReference type="EMBL" id="KV745442">
    <property type="protein sequence ID" value="OCK74628.1"/>
    <property type="molecule type" value="Genomic_DNA"/>
</dbReference>
<dbReference type="AlphaFoldDB" id="A0A8E2J9U4"/>
<sequence length="176" mass="20216">RLLRVLPSTDSGSEIKCELFHSTIRRHKLSYVALSYAWGDPADTVMIKVNSKPLLITRNLASALRTVRSLQIRTIWADAICIDQQNTLERNNQVGRMSEIYSCASYVLAYTGESIENCDEAFALLRKDRPSTRNTADYAQDIADRAKDEKTTPLWVALKLLYSRPWFRRCWVTQEV</sequence>
<gene>
    <name evidence="2" type="ORF">K432DRAFT_260403</name>
</gene>
<feature type="non-terminal residue" evidence="2">
    <location>
        <position position="1"/>
    </location>
</feature>
<feature type="domain" description="Heterokaryon incompatibility" evidence="1">
    <location>
        <begin position="31"/>
        <end position="175"/>
    </location>
</feature>
<accession>A0A8E2J9U4</accession>
<evidence type="ECO:0000313" key="3">
    <source>
        <dbReference type="Proteomes" id="UP000250266"/>
    </source>
</evidence>
<evidence type="ECO:0000259" key="1">
    <source>
        <dbReference type="Pfam" id="PF06985"/>
    </source>
</evidence>
<organism evidence="2 3">
    <name type="scientific">Lepidopterella palustris CBS 459.81</name>
    <dbReference type="NCBI Taxonomy" id="1314670"/>
    <lineage>
        <taxon>Eukaryota</taxon>
        <taxon>Fungi</taxon>
        <taxon>Dikarya</taxon>
        <taxon>Ascomycota</taxon>
        <taxon>Pezizomycotina</taxon>
        <taxon>Dothideomycetes</taxon>
        <taxon>Pleosporomycetidae</taxon>
        <taxon>Mytilinidiales</taxon>
        <taxon>Argynnaceae</taxon>
        <taxon>Lepidopterella</taxon>
    </lineage>
</organism>
<dbReference type="InterPro" id="IPR010730">
    <property type="entry name" value="HET"/>
</dbReference>
<keyword evidence="3" id="KW-1185">Reference proteome</keyword>
<dbReference type="Pfam" id="PF06985">
    <property type="entry name" value="HET"/>
    <property type="match status" value="1"/>
</dbReference>
<feature type="non-terminal residue" evidence="2">
    <location>
        <position position="176"/>
    </location>
</feature>
<protein>
    <submittedName>
        <fullName evidence="2">Heterokaryon incompatibility</fullName>
    </submittedName>
</protein>
<evidence type="ECO:0000313" key="2">
    <source>
        <dbReference type="EMBL" id="OCK74628.1"/>
    </source>
</evidence>
<dbReference type="Proteomes" id="UP000250266">
    <property type="component" value="Unassembled WGS sequence"/>
</dbReference>